<reference evidence="8" key="3">
    <citation type="submission" date="2000-05" db="EMBL/GenBank/DDBJ databases">
        <authorList>
            <person name="Follens A."/>
        </authorList>
    </citation>
    <scope>NUCLEOTIDE SEQUENCE</scope>
    <source>
        <strain evidence="8">ATCC 9006</strain>
    </source>
</reference>
<keyword evidence="6" id="KW-0472">Membrane</keyword>
<keyword evidence="4" id="KW-0808">Transferase</keyword>
<dbReference type="AlphaFoldDB" id="Q48156"/>
<dbReference type="SUPFAM" id="SSF53448">
    <property type="entry name" value="Nucleotide-diphospho-sugar transferases"/>
    <property type="match status" value="1"/>
</dbReference>
<dbReference type="Pfam" id="PF00535">
    <property type="entry name" value="Glycos_transf_2"/>
    <property type="match status" value="1"/>
</dbReference>
<dbReference type="InterPro" id="IPR029044">
    <property type="entry name" value="Nucleotide-diphossugar_trans"/>
</dbReference>
<evidence type="ECO:0000256" key="4">
    <source>
        <dbReference type="ARBA" id="ARBA00022679"/>
    </source>
</evidence>
<keyword evidence="3" id="KW-1003">Cell membrane</keyword>
<dbReference type="InterPro" id="IPR051612">
    <property type="entry name" value="Teichoic_Acid_Biosynth"/>
</dbReference>
<comment type="subcellular location">
    <subcellularLocation>
        <location evidence="1">Cell membrane</location>
        <topology evidence="1">Peripheral membrane protein</topology>
    </subcellularLocation>
</comment>
<dbReference type="PANTHER" id="PTHR37316:SF2">
    <property type="entry name" value="TEICHOIC ACID RIBITOL-PHOSPHATE POLYMERASE TARK"/>
    <property type="match status" value="1"/>
</dbReference>
<dbReference type="PANTHER" id="PTHR37316">
    <property type="entry name" value="TEICHOIC ACID GLYCEROL-PHOSPHATE PRIMASE"/>
    <property type="match status" value="1"/>
</dbReference>
<evidence type="ECO:0000256" key="3">
    <source>
        <dbReference type="ARBA" id="ARBA00022475"/>
    </source>
</evidence>
<proteinExistence type="inferred from homology"/>
<dbReference type="InterPro" id="IPR001173">
    <property type="entry name" value="Glyco_trans_2-like"/>
</dbReference>
<protein>
    <submittedName>
        <fullName evidence="8">Serotype a capsulation locus region II DNA</fullName>
    </submittedName>
</protein>
<name>Q48156_HAEIF</name>
<dbReference type="SUPFAM" id="SSF53756">
    <property type="entry name" value="UDP-Glycosyltransferase/glycogen phosphorylase"/>
    <property type="match status" value="1"/>
</dbReference>
<reference evidence="8" key="1">
    <citation type="submission" date="1994-09" db="EMBL/GenBank/DDBJ databases">
        <title>Genetic analysis of the Region II of the Haemophilus influenzae serotype a capsulation locus.</title>
        <authorList>
            <person name="Celis P."/>
            <person name="Moxon E."/>
            <person name="Eyssen H."/>
            <person name="van Eldere J."/>
        </authorList>
    </citation>
    <scope>NUCLEOTIDE SEQUENCE</scope>
    <source>
        <strain evidence="8">ATCC 9006</strain>
    </source>
</reference>
<dbReference type="GO" id="GO:0047355">
    <property type="term" value="F:CDP-glycerol glycerophosphotransferase activity"/>
    <property type="evidence" value="ECO:0007669"/>
    <property type="project" value="InterPro"/>
</dbReference>
<dbReference type="InterPro" id="IPR007554">
    <property type="entry name" value="Glycerophosphate_synth"/>
</dbReference>
<dbReference type="Gene3D" id="3.40.50.11820">
    <property type="match status" value="1"/>
</dbReference>
<dbReference type="InterPro" id="IPR043148">
    <property type="entry name" value="TagF_C"/>
</dbReference>
<evidence type="ECO:0000256" key="1">
    <source>
        <dbReference type="ARBA" id="ARBA00004202"/>
    </source>
</evidence>
<dbReference type="InterPro" id="IPR043149">
    <property type="entry name" value="TagF_N"/>
</dbReference>
<dbReference type="Gene3D" id="3.90.550.10">
    <property type="entry name" value="Spore Coat Polysaccharide Biosynthesis Protein SpsA, Chain A"/>
    <property type="match status" value="1"/>
</dbReference>
<evidence type="ECO:0000259" key="7">
    <source>
        <dbReference type="Pfam" id="PF00535"/>
    </source>
</evidence>
<feature type="domain" description="Glycosyltransferase 2-like" evidence="7">
    <location>
        <begin position="24"/>
        <end position="186"/>
    </location>
</feature>
<organism evidence="8">
    <name type="scientific">Haemophilus influenzae</name>
    <dbReference type="NCBI Taxonomy" id="727"/>
    <lineage>
        <taxon>Bacteria</taxon>
        <taxon>Pseudomonadati</taxon>
        <taxon>Pseudomonadota</taxon>
        <taxon>Gammaproteobacteria</taxon>
        <taxon>Pasteurellales</taxon>
        <taxon>Pasteurellaceae</taxon>
        <taxon>Haemophilus</taxon>
    </lineage>
</organism>
<sequence>MKKRNLFRKKFKNNAPRNERIDVSIIIPMYNVENLIGKTIECLKNNFCKMEVLLIDDGSKDNTVNNAKLAVANDKRFTILRKENSGVSSTRNFGIKKGKGEFIFFCDSDDILEGNAIDKLLIAAFAENADYIYGGIKKFNKEKEWTIPVHDKNNLFLQGTKTIDKNTELFLSMSPGAKLIHRSLLKNKFFPEDIHCVYCIGNYIYKYTEDQVIFFNIFLDAKKIYCIGNYIYKYRERDLENNERSITQQRDIKAFAFFIDILSVVEINRKVLEESALTDSQKKLVLKAYFERALTFDVWPLFLRVLKFDNKKSSEAITLIINLINSVDKEFLNYTPGFRYFFLRVLIDNIDYISIKDYLLYKSLVALIISNLQEKTIEVCENSPNWGNRLTENKSIIAKNGFLNFLLLRQKKKLSRFLNRNREFIGKNLFFPLMKLIPINKNKIVFATSSKGKASSNFTYLLNELKKDNKNYEIKKFLGLSNELKRNLYRYYHLATAGTIFLESYYSPLYNVKLRKSTKVVQLWHACAGFKKFAYSSLGQGDANSEEFEYHAHKFYTHVMTSSDDTSIIYSEAFNLPLEKMHSLGVPRTDFFFNRRKMNSVRNEILEKYPESKNTKNVLYSPTFRGNPRERKNFKLPFDFKQFDKLPYEYKIIIKLHPAVDISSIKIPYHYRNRFLLLDSSEDVNQWLCFSDILITDYSSLIFEYALLDNNYLYAYDIDEYFDERGFYNPYETYAYGEIVTNKRRLIDAILTTENNMDDYAQKKEAFKEKFMSGCDGKSSIKILSYIMK</sequence>
<accession>Q48156</accession>
<dbReference type="EMBL" id="Z37516">
    <property type="protein sequence ID" value="CAA85752.1"/>
    <property type="molecule type" value="Genomic_DNA"/>
</dbReference>
<dbReference type="Gene3D" id="3.40.50.12580">
    <property type="match status" value="1"/>
</dbReference>
<evidence type="ECO:0000256" key="2">
    <source>
        <dbReference type="ARBA" id="ARBA00010488"/>
    </source>
</evidence>
<evidence type="ECO:0000313" key="8">
    <source>
        <dbReference type="EMBL" id="CAA85752.1"/>
    </source>
</evidence>
<comment type="similarity">
    <text evidence="2">Belongs to the CDP-glycerol glycerophosphotransferase family.</text>
</comment>
<dbReference type="CDD" id="cd00761">
    <property type="entry name" value="Glyco_tranf_GTA_type"/>
    <property type="match status" value="1"/>
</dbReference>
<evidence type="ECO:0000256" key="5">
    <source>
        <dbReference type="ARBA" id="ARBA00022944"/>
    </source>
</evidence>
<keyword evidence="5" id="KW-0777">Teichoic acid biosynthesis</keyword>
<dbReference type="GO" id="GO:0019350">
    <property type="term" value="P:teichoic acid biosynthetic process"/>
    <property type="evidence" value="ECO:0007669"/>
    <property type="project" value="UniProtKB-KW"/>
</dbReference>
<dbReference type="GO" id="GO:0005886">
    <property type="term" value="C:plasma membrane"/>
    <property type="evidence" value="ECO:0007669"/>
    <property type="project" value="UniProtKB-SubCell"/>
</dbReference>
<evidence type="ECO:0000256" key="6">
    <source>
        <dbReference type="ARBA" id="ARBA00023136"/>
    </source>
</evidence>
<reference evidence="8" key="2">
    <citation type="journal article" date="1999" name="J. Bacteriol.">
        <title>acs1 of Haemophilus influenzae type a capsulation locus region II encodes a bifunctional ribulose 5-phosphate reductase- CDP-ribitol pyrophosphorylase.</title>
        <authorList>
            <person name="Follens A."/>
            <person name="Veiga-da-Cunha M."/>
            <person name="Merckx R."/>
            <person name="an Schaftingen E."/>
            <person name="van Eldere J."/>
        </authorList>
    </citation>
    <scope>NUCLEOTIDE SEQUENCE</scope>
    <source>
        <strain evidence="8">ATCC 9006</strain>
    </source>
</reference>
<dbReference type="Pfam" id="PF04464">
    <property type="entry name" value="Glyphos_transf"/>
    <property type="match status" value="1"/>
</dbReference>
<dbReference type="PIR" id="S49240">
    <property type="entry name" value="S49240"/>
</dbReference>